<evidence type="ECO:0000313" key="1">
    <source>
        <dbReference type="EMBL" id="WNH09916.1"/>
    </source>
</evidence>
<gene>
    <name evidence="1" type="ORF">RHP51_04205</name>
</gene>
<organism evidence="1 2">
    <name type="scientific">Thalassobellus suaedae</name>
    <dbReference type="NCBI Taxonomy" id="3074124"/>
    <lineage>
        <taxon>Bacteria</taxon>
        <taxon>Pseudomonadati</taxon>
        <taxon>Bacteroidota</taxon>
        <taxon>Flavobacteriia</taxon>
        <taxon>Flavobacteriales</taxon>
        <taxon>Flavobacteriaceae</taxon>
        <taxon>Thalassobellus</taxon>
    </lineage>
</organism>
<protein>
    <submittedName>
        <fullName evidence="1">Uncharacterized protein</fullName>
    </submittedName>
</protein>
<dbReference type="RefSeq" id="WP_415866278.1">
    <property type="nucleotide sequence ID" value="NZ_CP134537.1"/>
</dbReference>
<name>A0ABY9XVU5_9FLAO</name>
<dbReference type="EMBL" id="CP134537">
    <property type="protein sequence ID" value="WNH09916.1"/>
    <property type="molecule type" value="Genomic_DNA"/>
</dbReference>
<accession>A0ABY9XVU5</accession>
<proteinExistence type="predicted"/>
<reference evidence="1 2" key="1">
    <citation type="submission" date="2023-09" db="EMBL/GenBank/DDBJ databases">
        <title>Thalassobella suaedae gen. nov., sp. nov., a marine bacterium of the family Flavobacteriaceae isolated from a halophyte Suaeda japonica.</title>
        <authorList>
            <person name="Lee S.Y."/>
            <person name="Hwang C.Y."/>
        </authorList>
    </citation>
    <scope>NUCLEOTIDE SEQUENCE [LARGE SCALE GENOMIC DNA]</scope>
    <source>
        <strain evidence="1 2">HL-DH14</strain>
    </source>
</reference>
<evidence type="ECO:0000313" key="2">
    <source>
        <dbReference type="Proteomes" id="UP001302806"/>
    </source>
</evidence>
<sequence>MNESFQYRLSKSEKNEIAENLIDIVQRNTCINKQTQTFISNWVLTGPEEKRKAFFDVWDIVLKNYLPTTRPLLFRSSKRISKKNKITSFTGRIECAKRFSNGKDILIICDTKESLKFEEEFYKVGNYTHTFYPLVSVLKKAKKSGDSGFSERVLNFIGEDEYIMRFDLNTMNSLKWINMD</sequence>
<dbReference type="Proteomes" id="UP001302806">
    <property type="component" value="Chromosome"/>
</dbReference>